<gene>
    <name evidence="2" type="ORF">CAMP_LOCUS11768</name>
</gene>
<name>A0A9P1IQY5_9PELO</name>
<dbReference type="SUPFAM" id="SSF54427">
    <property type="entry name" value="NTF2-like"/>
    <property type="match status" value="1"/>
</dbReference>
<dbReference type="InterPro" id="IPR027843">
    <property type="entry name" value="DUF4440"/>
</dbReference>
<dbReference type="AlphaFoldDB" id="A0A9P1IQY5"/>
<feature type="domain" description="DUF4440" evidence="1">
    <location>
        <begin position="9"/>
        <end position="112"/>
    </location>
</feature>
<dbReference type="OrthoDB" id="5818509at2759"/>
<evidence type="ECO:0000313" key="3">
    <source>
        <dbReference type="Proteomes" id="UP001152747"/>
    </source>
</evidence>
<proteinExistence type="predicted"/>
<dbReference type="InterPro" id="IPR032710">
    <property type="entry name" value="NTF2-like_dom_sf"/>
</dbReference>
<dbReference type="EMBL" id="CANHGI010000004">
    <property type="protein sequence ID" value="CAI5449131.1"/>
    <property type="molecule type" value="Genomic_DNA"/>
</dbReference>
<protein>
    <recommendedName>
        <fullName evidence="1">DUF4440 domain-containing protein</fullName>
    </recommendedName>
</protein>
<evidence type="ECO:0000313" key="2">
    <source>
        <dbReference type="EMBL" id="CAI5449131.1"/>
    </source>
</evidence>
<dbReference type="Pfam" id="PF14534">
    <property type="entry name" value="DUF4440"/>
    <property type="match status" value="1"/>
</dbReference>
<reference evidence="2" key="1">
    <citation type="submission" date="2022-11" db="EMBL/GenBank/DDBJ databases">
        <authorList>
            <person name="Kikuchi T."/>
        </authorList>
    </citation>
    <scope>NUCLEOTIDE SEQUENCE</scope>
    <source>
        <strain evidence="2">PS1010</strain>
    </source>
</reference>
<accession>A0A9P1IQY5</accession>
<dbReference type="Proteomes" id="UP001152747">
    <property type="component" value="Unassembled WGS sequence"/>
</dbReference>
<sequence>MSKAEFQKLHDEMKALKNAAKHDEFAKRFAAKDSVFIGPFHEPHKAEEALALAKSGKVDALVKADIESTVDEVVQIGDVVIDRSSLVVKLPGGDKNGWNLTVWVKEDGQWKIRNTCTTFKLPLPA</sequence>
<keyword evidence="3" id="KW-1185">Reference proteome</keyword>
<organism evidence="2 3">
    <name type="scientific">Caenorhabditis angaria</name>
    <dbReference type="NCBI Taxonomy" id="860376"/>
    <lineage>
        <taxon>Eukaryota</taxon>
        <taxon>Metazoa</taxon>
        <taxon>Ecdysozoa</taxon>
        <taxon>Nematoda</taxon>
        <taxon>Chromadorea</taxon>
        <taxon>Rhabditida</taxon>
        <taxon>Rhabditina</taxon>
        <taxon>Rhabditomorpha</taxon>
        <taxon>Rhabditoidea</taxon>
        <taxon>Rhabditidae</taxon>
        <taxon>Peloderinae</taxon>
        <taxon>Caenorhabditis</taxon>
    </lineage>
</organism>
<dbReference type="Gene3D" id="3.10.450.50">
    <property type="match status" value="1"/>
</dbReference>
<evidence type="ECO:0000259" key="1">
    <source>
        <dbReference type="Pfam" id="PF14534"/>
    </source>
</evidence>
<comment type="caution">
    <text evidence="2">The sequence shown here is derived from an EMBL/GenBank/DDBJ whole genome shotgun (WGS) entry which is preliminary data.</text>
</comment>